<evidence type="ECO:0000313" key="4">
    <source>
        <dbReference type="Proteomes" id="UP000694892"/>
    </source>
</evidence>
<dbReference type="Pfam" id="PF15018">
    <property type="entry name" value="InaF-motif"/>
    <property type="match status" value="1"/>
</dbReference>
<dbReference type="PANTHER" id="PTHR34929:SF1">
    <property type="entry name" value="INAF MOTIF CONTAINING 2"/>
    <property type="match status" value="1"/>
</dbReference>
<feature type="compositionally biased region" description="Polar residues" evidence="1">
    <location>
        <begin position="269"/>
        <end position="279"/>
    </location>
</feature>
<evidence type="ECO:0008006" key="5">
    <source>
        <dbReference type="Google" id="ProtNLM"/>
    </source>
</evidence>
<evidence type="ECO:0000313" key="3">
    <source>
        <dbReference type="EMBL" id="OCT66390.1"/>
    </source>
</evidence>
<evidence type="ECO:0000256" key="1">
    <source>
        <dbReference type="SAM" id="MobiDB-lite"/>
    </source>
</evidence>
<reference evidence="4" key="1">
    <citation type="journal article" date="2016" name="Nature">
        <title>Genome evolution in the allotetraploid frog Xenopus laevis.</title>
        <authorList>
            <person name="Session A.M."/>
            <person name="Uno Y."/>
            <person name="Kwon T."/>
            <person name="Chapman J.A."/>
            <person name="Toyoda A."/>
            <person name="Takahashi S."/>
            <person name="Fukui A."/>
            <person name="Hikosaka A."/>
            <person name="Suzuki A."/>
            <person name="Kondo M."/>
            <person name="van Heeringen S.J."/>
            <person name="Quigley I."/>
            <person name="Heinz S."/>
            <person name="Ogino H."/>
            <person name="Ochi H."/>
            <person name="Hellsten U."/>
            <person name="Lyons J.B."/>
            <person name="Simakov O."/>
            <person name="Putnam N."/>
            <person name="Stites J."/>
            <person name="Kuroki Y."/>
            <person name="Tanaka T."/>
            <person name="Michiue T."/>
            <person name="Watanabe M."/>
            <person name="Bogdanovic O."/>
            <person name="Lister R."/>
            <person name="Georgiou G."/>
            <person name="Paranjpe S.S."/>
            <person name="van Kruijsbergen I."/>
            <person name="Shu S."/>
            <person name="Carlson J."/>
            <person name="Kinoshita T."/>
            <person name="Ohta Y."/>
            <person name="Mawaribuchi S."/>
            <person name="Jenkins J."/>
            <person name="Grimwood J."/>
            <person name="Schmutz J."/>
            <person name="Mitros T."/>
            <person name="Mozaffari S.V."/>
            <person name="Suzuki Y."/>
            <person name="Haramoto Y."/>
            <person name="Yamamoto T.S."/>
            <person name="Takagi C."/>
            <person name="Heald R."/>
            <person name="Miller K."/>
            <person name="Haudenschild C."/>
            <person name="Kitzman J."/>
            <person name="Nakayama T."/>
            <person name="Izutsu Y."/>
            <person name="Robert J."/>
            <person name="Fortriede J."/>
            <person name="Burns K."/>
            <person name="Lotay V."/>
            <person name="Karimi K."/>
            <person name="Yasuoka Y."/>
            <person name="Dichmann D.S."/>
            <person name="Flajnik M.F."/>
            <person name="Houston D.W."/>
            <person name="Shendure J."/>
            <person name="DuPasquier L."/>
            <person name="Vize P.D."/>
            <person name="Zorn A.M."/>
            <person name="Ito M."/>
            <person name="Marcotte E.M."/>
            <person name="Wallingford J.B."/>
            <person name="Ito Y."/>
            <person name="Asashima M."/>
            <person name="Ueno N."/>
            <person name="Matsuda Y."/>
            <person name="Veenstra G.J."/>
            <person name="Fujiyama A."/>
            <person name="Harland R.M."/>
            <person name="Taira M."/>
            <person name="Rokhsar D.S."/>
        </authorList>
    </citation>
    <scope>NUCLEOTIDE SEQUENCE [LARGE SCALE GENOMIC DNA]</scope>
    <source>
        <strain evidence="4">J</strain>
    </source>
</reference>
<accession>A0A974C5M6</accession>
<dbReference type="PANTHER" id="PTHR34929">
    <property type="entry name" value="ZGC:153157"/>
    <property type="match status" value="1"/>
</dbReference>
<keyword evidence="2" id="KW-1133">Transmembrane helix</keyword>
<sequence length="285" mass="30590">MKDKDYIGNLEKGRPATYTGDKKAKMSAKTNQKWVRLVTVFAYVLSVSLVAIVLAIYYSLIWKPVRSSGDAADGSPDQEVSTFSGNNTTVVFDETSLRRDDIIASDVLAEYLEPLGTTAPAFNQKRVPLLDEDTSFSSPIKPLDINSHFVGTDDIATQPSPSLNTNVGMEALNPDAIHDTGTISISAETLPHTHSIPAGADTSEIPTDPFIQLHQDPAGYTSGQDITDTVHYSVSPTHLNKESSGSEGLDSLTHQISEAEKSHSPRGSPDTTATYSGHTTAAARL</sequence>
<keyword evidence="2" id="KW-0472">Membrane</keyword>
<dbReference type="EMBL" id="CM004481">
    <property type="protein sequence ID" value="OCT66390.1"/>
    <property type="molecule type" value="Genomic_DNA"/>
</dbReference>
<proteinExistence type="predicted"/>
<feature type="region of interest" description="Disordered" evidence="1">
    <location>
        <begin position="256"/>
        <end position="285"/>
    </location>
</feature>
<organism evidence="3 4">
    <name type="scientific">Xenopus laevis</name>
    <name type="common">African clawed frog</name>
    <dbReference type="NCBI Taxonomy" id="8355"/>
    <lineage>
        <taxon>Eukaryota</taxon>
        <taxon>Metazoa</taxon>
        <taxon>Chordata</taxon>
        <taxon>Craniata</taxon>
        <taxon>Vertebrata</taxon>
        <taxon>Euteleostomi</taxon>
        <taxon>Amphibia</taxon>
        <taxon>Batrachia</taxon>
        <taxon>Anura</taxon>
        <taxon>Pipoidea</taxon>
        <taxon>Pipidae</taxon>
        <taxon>Xenopodinae</taxon>
        <taxon>Xenopus</taxon>
        <taxon>Xenopus</taxon>
    </lineage>
</organism>
<name>A0A974C5M6_XENLA</name>
<gene>
    <name evidence="3" type="ORF">XELAEV_18042647mg</name>
</gene>
<protein>
    <recommendedName>
        <fullName evidence="5">InaF motif containing 2</fullName>
    </recommendedName>
</protein>
<dbReference type="InterPro" id="IPR029162">
    <property type="entry name" value="InaF-motif"/>
</dbReference>
<feature type="transmembrane region" description="Helical" evidence="2">
    <location>
        <begin position="34"/>
        <end position="58"/>
    </location>
</feature>
<dbReference type="AlphaFoldDB" id="A0A974C5M6"/>
<keyword evidence="2" id="KW-0812">Transmembrane</keyword>
<dbReference type="Proteomes" id="UP000694892">
    <property type="component" value="Chromosome 8S"/>
</dbReference>
<evidence type="ECO:0000256" key="2">
    <source>
        <dbReference type="SAM" id="Phobius"/>
    </source>
</evidence>